<dbReference type="Gene3D" id="2.60.120.260">
    <property type="entry name" value="Galactose-binding domain-like"/>
    <property type="match status" value="1"/>
</dbReference>
<reference evidence="1" key="1">
    <citation type="submission" date="2020-10" db="EMBL/GenBank/DDBJ databases">
        <authorList>
            <person name="Gilroy R."/>
        </authorList>
    </citation>
    <scope>NUCLEOTIDE SEQUENCE</scope>
    <source>
        <strain evidence="1">CHK181-108</strain>
    </source>
</reference>
<dbReference type="Gene3D" id="3.40.50.1110">
    <property type="entry name" value="SGNH hydrolase"/>
    <property type="match status" value="1"/>
</dbReference>
<reference evidence="1" key="2">
    <citation type="journal article" date="2021" name="PeerJ">
        <title>Extensive microbial diversity within the chicken gut microbiome revealed by metagenomics and culture.</title>
        <authorList>
            <person name="Gilroy R."/>
            <person name="Ravi A."/>
            <person name="Getino M."/>
            <person name="Pursley I."/>
            <person name="Horton D.L."/>
            <person name="Alikhan N.F."/>
            <person name="Baker D."/>
            <person name="Gharbi K."/>
            <person name="Hall N."/>
            <person name="Watson M."/>
            <person name="Adriaenssens E.M."/>
            <person name="Foster-Nyarko E."/>
            <person name="Jarju S."/>
            <person name="Secka A."/>
            <person name="Antonio M."/>
            <person name="Oren A."/>
            <person name="Chaudhuri R.R."/>
            <person name="La Ragione R."/>
            <person name="Hildebrand F."/>
            <person name="Pallen M.J."/>
        </authorList>
    </citation>
    <scope>NUCLEOTIDE SEQUENCE</scope>
    <source>
        <strain evidence="1">CHK181-108</strain>
    </source>
</reference>
<evidence type="ECO:0000313" key="1">
    <source>
        <dbReference type="EMBL" id="HIT85266.1"/>
    </source>
</evidence>
<dbReference type="InterPro" id="IPR001087">
    <property type="entry name" value="GDSL"/>
</dbReference>
<name>A0A9D1H3P2_9FIRM</name>
<sequence>MKTENICTQKNIHILGRSRPDGGALTLFWTASGIEAEIRASELWVEFVSDYEGGDPWISIELNGALISRQMVPKGTHKICAFRNMSADTVKHVRILRETQAMHNDTSSLLQITNLIHNGEFLPFPYRKYTLEFVGDSITAGEGIYGAQSETDWITAFLSASRNYAVLTADAVDAEFSIVAQGGWGAYISWDGNTEHAVPKVYEQLCGIANGERNVSLGAGEMYDFSKRSADAVIVNLGTNDATGLALPDGSYEHVGVERFKKSVVDFLKTLRKHNKDAEIVWAYGMLGTPFLGFINEAVDTYKKSSGDERVFVFVLPQTETETFGARSHPGRKVHKAAAEALSGYLKWLLRM</sequence>
<dbReference type="EMBL" id="DVLU01000049">
    <property type="protein sequence ID" value="HIT85266.1"/>
    <property type="molecule type" value="Genomic_DNA"/>
</dbReference>
<comment type="caution">
    <text evidence="1">The sequence shown here is derived from an EMBL/GenBank/DDBJ whole genome shotgun (WGS) entry which is preliminary data.</text>
</comment>
<dbReference type="GO" id="GO:0052689">
    <property type="term" value="F:carboxylic ester hydrolase activity"/>
    <property type="evidence" value="ECO:0007669"/>
    <property type="project" value="InterPro"/>
</dbReference>
<evidence type="ECO:0000313" key="2">
    <source>
        <dbReference type="Proteomes" id="UP000824165"/>
    </source>
</evidence>
<dbReference type="PANTHER" id="PTHR37834">
    <property type="entry name" value="GDSL-LIKE LIPASE/ACYLHYDROLASE DOMAIN PROTEIN (AFU_ORTHOLOGUE AFUA_2G00620)"/>
    <property type="match status" value="1"/>
</dbReference>
<organism evidence="1 2">
    <name type="scientific">Candidatus Ornithomonoglobus intestinigallinarum</name>
    <dbReference type="NCBI Taxonomy" id="2840894"/>
    <lineage>
        <taxon>Bacteria</taxon>
        <taxon>Bacillati</taxon>
        <taxon>Bacillota</taxon>
        <taxon>Clostridia</taxon>
        <taxon>Candidatus Ornithomonoglobus</taxon>
    </lineage>
</organism>
<protein>
    <submittedName>
        <fullName evidence="1">SGNH/GDSL hydrolase family protein</fullName>
    </submittedName>
</protein>
<accession>A0A9D1H3P2</accession>
<dbReference type="InterPro" id="IPR036514">
    <property type="entry name" value="SGNH_hydro_sf"/>
</dbReference>
<dbReference type="CDD" id="cd01831">
    <property type="entry name" value="Endoglucanase_E_like"/>
    <property type="match status" value="1"/>
</dbReference>
<dbReference type="Proteomes" id="UP000824165">
    <property type="component" value="Unassembled WGS sequence"/>
</dbReference>
<dbReference type="AlphaFoldDB" id="A0A9D1H3P2"/>
<proteinExistence type="predicted"/>
<dbReference type="InterPro" id="IPR052762">
    <property type="entry name" value="PCW_deacetylase/CE"/>
</dbReference>
<keyword evidence="1" id="KW-0378">Hydrolase</keyword>
<gene>
    <name evidence="1" type="ORF">IAA60_05080</name>
</gene>
<dbReference type="PANTHER" id="PTHR37834:SF2">
    <property type="entry name" value="ESTERASE, SGNH HYDROLASE-TYPE"/>
    <property type="match status" value="1"/>
</dbReference>
<dbReference type="Pfam" id="PF00657">
    <property type="entry name" value="Lipase_GDSL"/>
    <property type="match status" value="1"/>
</dbReference>
<dbReference type="InterPro" id="IPR037461">
    <property type="entry name" value="CtCE2-like_dom"/>
</dbReference>
<dbReference type="SUPFAM" id="SSF52266">
    <property type="entry name" value="SGNH hydrolase"/>
    <property type="match status" value="1"/>
</dbReference>